<evidence type="ECO:0000256" key="1">
    <source>
        <dbReference type="SAM" id="MobiDB-lite"/>
    </source>
</evidence>
<protein>
    <submittedName>
        <fullName evidence="3">Putative GPI anchored protein</fullName>
    </submittedName>
</protein>
<dbReference type="OrthoDB" id="9981847at2759"/>
<evidence type="ECO:0000259" key="2">
    <source>
        <dbReference type="Pfam" id="PF26157"/>
    </source>
</evidence>
<dbReference type="InParanoid" id="A0A136IZM4"/>
<evidence type="ECO:0000313" key="4">
    <source>
        <dbReference type="Proteomes" id="UP000070501"/>
    </source>
</evidence>
<dbReference type="EMBL" id="KQ964252">
    <property type="protein sequence ID" value="KXJ90358.1"/>
    <property type="molecule type" value="Genomic_DNA"/>
</dbReference>
<name>A0A136IZM4_9PEZI</name>
<feature type="domain" description="Endo-beta-1,2-glucanase SGL" evidence="2">
    <location>
        <begin position="63"/>
        <end position="515"/>
    </location>
</feature>
<organism evidence="3 4">
    <name type="scientific">Microdochium bolleyi</name>
    <dbReference type="NCBI Taxonomy" id="196109"/>
    <lineage>
        <taxon>Eukaryota</taxon>
        <taxon>Fungi</taxon>
        <taxon>Dikarya</taxon>
        <taxon>Ascomycota</taxon>
        <taxon>Pezizomycotina</taxon>
        <taxon>Sordariomycetes</taxon>
        <taxon>Xylariomycetidae</taxon>
        <taxon>Xylariales</taxon>
        <taxon>Microdochiaceae</taxon>
        <taxon>Microdochium</taxon>
    </lineage>
</organism>
<feature type="region of interest" description="Disordered" evidence="1">
    <location>
        <begin position="1"/>
        <end position="20"/>
    </location>
</feature>
<accession>A0A136IZM4</accession>
<dbReference type="CDD" id="cd24165">
    <property type="entry name" value="TfSGL-like"/>
    <property type="match status" value="1"/>
</dbReference>
<keyword evidence="4" id="KW-1185">Reference proteome</keyword>
<dbReference type="Pfam" id="PF26157">
    <property type="entry name" value="SGL_GH162"/>
    <property type="match status" value="1"/>
</dbReference>
<sequence>MASQPQAPLLDDATQSPPAPCRWVPKTTQEQVLKSPDDFADKMLFWEGKFHQNGVAYNSLNGMTYDGILLNWETGEPTQLHTFSAASKEALAFMLYAQAISGSKGAARFLSPDDPKAAADVAMSILSKKLQTYLKFNETYPGFGGHLPWFSSDKQDIAPTYDWVNRVPGLDNGELLWAVYASIQALQKTPGPGSKARELAKSWQHWLDYAASTAPKVFYQGDGKVCAVVSLNQSLPVNHPDQAYSCESPTSLLDDPYEGETLAYFLHLYSDLPVKEKEAIWAYKRSVGKLAKTEYKQGNVGPITVRKGFWFSSHEVWNQLELPYFDVDIVKRVFHNGERVRTCNAIVTANPGLYASVNNSTDPATGDVQGYISPAGIPSISFQKESYLDVITPYGAYPVMMFDKAVGLAWWRNMVVAKKMQNRFGSTEGARIDGTGVSALVTWDSKVLTVVSLLGGVTDLVRDKMKAEGVYQDFVTITKDEYGRVFDGKLLGEDVKLCLPKDSIPDKGLVDFTSCAA</sequence>
<evidence type="ECO:0000313" key="3">
    <source>
        <dbReference type="EMBL" id="KXJ90358.1"/>
    </source>
</evidence>
<dbReference type="AlphaFoldDB" id="A0A136IZM4"/>
<proteinExistence type="predicted"/>
<dbReference type="InterPro" id="IPR058773">
    <property type="entry name" value="SGL_GH162"/>
</dbReference>
<gene>
    <name evidence="3" type="ORF">Micbo1qcDRAFT_189021</name>
</gene>
<reference evidence="4" key="1">
    <citation type="submission" date="2016-02" db="EMBL/GenBank/DDBJ databases">
        <title>Draft genome sequence of Microdochium bolleyi, a fungal endophyte of beachgrass.</title>
        <authorList>
            <consortium name="DOE Joint Genome Institute"/>
            <person name="David A.S."/>
            <person name="May G."/>
            <person name="Haridas S."/>
            <person name="Lim J."/>
            <person name="Wang M."/>
            <person name="Labutti K."/>
            <person name="Lipzen A."/>
            <person name="Barry K."/>
            <person name="Grigoriev I.V."/>
        </authorList>
    </citation>
    <scope>NUCLEOTIDE SEQUENCE [LARGE SCALE GENOMIC DNA]</scope>
    <source>
        <strain evidence="4">J235TASD1</strain>
    </source>
</reference>
<dbReference type="Proteomes" id="UP000070501">
    <property type="component" value="Unassembled WGS sequence"/>
</dbReference>